<feature type="transmembrane region" description="Helical" evidence="1">
    <location>
        <begin position="251"/>
        <end position="271"/>
    </location>
</feature>
<feature type="transmembrane region" description="Helical" evidence="1">
    <location>
        <begin position="340"/>
        <end position="357"/>
    </location>
</feature>
<feature type="transmembrane region" description="Helical" evidence="1">
    <location>
        <begin position="154"/>
        <end position="179"/>
    </location>
</feature>
<proteinExistence type="predicted"/>
<keyword evidence="1" id="KW-0472">Membrane</keyword>
<feature type="transmembrane region" description="Helical" evidence="1">
    <location>
        <begin position="200"/>
        <end position="218"/>
    </location>
</feature>
<evidence type="ECO:0000256" key="1">
    <source>
        <dbReference type="SAM" id="Phobius"/>
    </source>
</evidence>
<keyword evidence="3" id="KW-1185">Reference proteome</keyword>
<name>A0ABT2SYE5_9FIRM</name>
<sequence>MKEKIQKKDIIILTILWLSYLAFNGILLAGHELWRDEANVWLIARELSVPELFAQIRFQGHPCLWYLLVMPFAKAGLPFQTISILSYVIMGITAGIFVYRAPFYPVTKLCCLFSPVFSYYYSVVARNYCLIALFLVVLAAFYKDRKRKPVVCGLLLGLLVQADTIALAPAGLISLMWLWEAASESVHKKQKNAFMQAAKGLWIPFASLMLWIYEFHGVSDSPEYQMQDLGFTSLLTEIKNFSLHILSRMTGVGKTADLLLILLFLAAGIWIGVKKKNFFPVIVAAGTFLFEALFSVLVYQLHIWHYIAIVFAVIWCFWILLETDGESAGQSGSTKEAARILPEIFLIIISILMFVQWNSAEESSSLQNALSGVYSDGVNAASYIRENVPEDSLIISTDVSEASTVIAYLGKKYQFYYAGNGKIETFADYTEEQKGGIEYADLLDWISDTFPDKKSFYILKCEQNCISSFEPGEENSRICYETMTDTAKGEAYTLYEIEIP</sequence>
<feature type="transmembrane region" description="Helical" evidence="1">
    <location>
        <begin position="278"/>
        <end position="297"/>
    </location>
</feature>
<feature type="transmembrane region" description="Helical" evidence="1">
    <location>
        <begin position="303"/>
        <end position="320"/>
    </location>
</feature>
<evidence type="ECO:0000313" key="2">
    <source>
        <dbReference type="EMBL" id="MCU6743024.1"/>
    </source>
</evidence>
<comment type="caution">
    <text evidence="2">The sequence shown here is derived from an EMBL/GenBank/DDBJ whole genome shotgun (WGS) entry which is preliminary data.</text>
</comment>
<feature type="transmembrane region" description="Helical" evidence="1">
    <location>
        <begin position="77"/>
        <end position="99"/>
    </location>
</feature>
<evidence type="ECO:0008006" key="4">
    <source>
        <dbReference type="Google" id="ProtNLM"/>
    </source>
</evidence>
<gene>
    <name evidence="2" type="ORF">OCV77_00650</name>
</gene>
<feature type="transmembrane region" description="Helical" evidence="1">
    <location>
        <begin position="12"/>
        <end position="31"/>
    </location>
</feature>
<accession>A0ABT2SYE5</accession>
<dbReference type="Proteomes" id="UP001652432">
    <property type="component" value="Unassembled WGS sequence"/>
</dbReference>
<dbReference type="EMBL" id="JAOQKJ010000001">
    <property type="protein sequence ID" value="MCU6743024.1"/>
    <property type="molecule type" value="Genomic_DNA"/>
</dbReference>
<keyword evidence="1" id="KW-1133">Transmembrane helix</keyword>
<keyword evidence="1" id="KW-0812">Transmembrane</keyword>
<protein>
    <recommendedName>
        <fullName evidence="4">Glycosyltransferase RgtA/B/C/D-like domain-containing protein</fullName>
    </recommendedName>
</protein>
<dbReference type="RefSeq" id="WP_262572361.1">
    <property type="nucleotide sequence ID" value="NZ_JAOQKJ010000001.1"/>
</dbReference>
<feature type="transmembrane region" description="Helical" evidence="1">
    <location>
        <begin position="119"/>
        <end position="142"/>
    </location>
</feature>
<organism evidence="2 3">
    <name type="scientific">Suilimivivens aceti</name>
    <dbReference type="NCBI Taxonomy" id="2981774"/>
    <lineage>
        <taxon>Bacteria</taxon>
        <taxon>Bacillati</taxon>
        <taxon>Bacillota</taxon>
        <taxon>Clostridia</taxon>
        <taxon>Lachnospirales</taxon>
        <taxon>Lachnospiraceae</taxon>
        <taxon>Suilimivivens</taxon>
    </lineage>
</organism>
<reference evidence="2 3" key="1">
    <citation type="journal article" date="2021" name="ISME Commun">
        <title>Automated analysis of genomic sequences facilitates high-throughput and comprehensive description of bacteria.</title>
        <authorList>
            <person name="Hitch T.C.A."/>
        </authorList>
    </citation>
    <scope>NUCLEOTIDE SEQUENCE [LARGE SCALE GENOMIC DNA]</scope>
    <source>
        <strain evidence="2 3">Sanger_18</strain>
    </source>
</reference>
<evidence type="ECO:0000313" key="3">
    <source>
        <dbReference type="Proteomes" id="UP001652432"/>
    </source>
</evidence>